<sequence>MSKLKISDGEGLIVVILNELGEVSIGCDDGRSDCGTYDVIGGLDFEIEACFHYTWADNYYLLEMLENIIIVHRKVRINDNNIWRLFLFRLNNSSR</sequence>
<evidence type="ECO:0000313" key="1">
    <source>
        <dbReference type="EMBL" id="GET04012.1"/>
    </source>
</evidence>
<comment type="caution">
    <text evidence="1">The sequence shown here is derived from an EMBL/GenBank/DDBJ whole genome shotgun (WGS) entry which is preliminary data.</text>
</comment>
<gene>
    <name evidence="1" type="ORF">RCL2_003031300</name>
</gene>
<dbReference type="EMBL" id="BLAL01000338">
    <property type="protein sequence ID" value="GET04012.1"/>
    <property type="molecule type" value="Genomic_DNA"/>
</dbReference>
<organism evidence="1 2">
    <name type="scientific">Rhizophagus clarus</name>
    <dbReference type="NCBI Taxonomy" id="94130"/>
    <lineage>
        <taxon>Eukaryota</taxon>
        <taxon>Fungi</taxon>
        <taxon>Fungi incertae sedis</taxon>
        <taxon>Mucoromycota</taxon>
        <taxon>Glomeromycotina</taxon>
        <taxon>Glomeromycetes</taxon>
        <taxon>Glomerales</taxon>
        <taxon>Glomeraceae</taxon>
        <taxon>Rhizophagus</taxon>
    </lineage>
</organism>
<dbReference type="Proteomes" id="UP000615446">
    <property type="component" value="Unassembled WGS sequence"/>
</dbReference>
<proteinExistence type="predicted"/>
<accession>A0A8H3MHL4</accession>
<reference evidence="1" key="1">
    <citation type="submission" date="2019-10" db="EMBL/GenBank/DDBJ databases">
        <title>Conservation and host-specific expression of non-tandemly repeated heterogenous ribosome RNA gene in arbuscular mycorrhizal fungi.</title>
        <authorList>
            <person name="Maeda T."/>
            <person name="Kobayashi Y."/>
            <person name="Nakagawa T."/>
            <person name="Ezawa T."/>
            <person name="Yamaguchi K."/>
            <person name="Bino T."/>
            <person name="Nishimoto Y."/>
            <person name="Shigenobu S."/>
            <person name="Kawaguchi M."/>
        </authorList>
    </citation>
    <scope>NUCLEOTIDE SEQUENCE</scope>
    <source>
        <strain evidence="1">HR1</strain>
    </source>
</reference>
<evidence type="ECO:0000313" key="2">
    <source>
        <dbReference type="Proteomes" id="UP000615446"/>
    </source>
</evidence>
<name>A0A8H3MHL4_9GLOM</name>
<dbReference type="AlphaFoldDB" id="A0A8H3MHL4"/>
<protein>
    <submittedName>
        <fullName evidence="1">Uncharacterized protein</fullName>
    </submittedName>
</protein>